<proteinExistence type="predicted"/>
<dbReference type="HOGENOM" id="CLU_688974_0_0_1"/>
<dbReference type="Proteomes" id="UP000053593">
    <property type="component" value="Unassembled WGS sequence"/>
</dbReference>
<protein>
    <submittedName>
        <fullName evidence="1">Uncharacterized protein</fullName>
    </submittedName>
</protein>
<accession>A0A0D0C5K4</accession>
<organism evidence="1 2">
    <name type="scientific">Collybiopsis luxurians FD-317 M1</name>
    <dbReference type="NCBI Taxonomy" id="944289"/>
    <lineage>
        <taxon>Eukaryota</taxon>
        <taxon>Fungi</taxon>
        <taxon>Dikarya</taxon>
        <taxon>Basidiomycota</taxon>
        <taxon>Agaricomycotina</taxon>
        <taxon>Agaricomycetes</taxon>
        <taxon>Agaricomycetidae</taxon>
        <taxon>Agaricales</taxon>
        <taxon>Marasmiineae</taxon>
        <taxon>Omphalotaceae</taxon>
        <taxon>Collybiopsis</taxon>
        <taxon>Collybiopsis luxurians</taxon>
    </lineage>
</organism>
<evidence type="ECO:0000313" key="2">
    <source>
        <dbReference type="Proteomes" id="UP000053593"/>
    </source>
</evidence>
<dbReference type="OrthoDB" id="10615484at2759"/>
<sequence>MVKNEAALILALGQRPMGVALIFSLSAFNFDFHKYFMASEFRFQSLLCRFMPPPPSSIDPALQLPSDVERILTVMCMVSVHMDSMSSFKSCYSIVQPLWPRIWSWIAVLLQTLDRFADLQVLSNQISVVTWNCCIEGVFSFCRVLTSGSSALEARNFIVNLNKSANALPILGRMWIFLLTMHWPAPIHHCTVRVLVWFLQGLQECGLKASVDVFHREVSNACLQIAGCSLVMVWSRSAWDFCSWRASSHDDFSSQAFLLSVTGLYFIWPLPKLQESEALVEHMRTIWDHQLRYSSLFDARMGDLLPSASIQSSAAFFSLFSSGGPNWTAKALDTGLLYLLTKTLYWLTPPTACTWQPAQITAILIQVQKALEPIMDTMVHNSIYPRVEQQIQCNLKGVHS</sequence>
<evidence type="ECO:0000313" key="1">
    <source>
        <dbReference type="EMBL" id="KIK53112.1"/>
    </source>
</evidence>
<dbReference type="EMBL" id="KN834833">
    <property type="protein sequence ID" value="KIK53112.1"/>
    <property type="molecule type" value="Genomic_DNA"/>
</dbReference>
<keyword evidence="2" id="KW-1185">Reference proteome</keyword>
<gene>
    <name evidence="1" type="ORF">GYMLUDRAFT_63878</name>
</gene>
<dbReference type="AlphaFoldDB" id="A0A0D0C5K4"/>
<reference evidence="1 2" key="1">
    <citation type="submission" date="2014-04" db="EMBL/GenBank/DDBJ databases">
        <title>Evolutionary Origins and Diversification of the Mycorrhizal Mutualists.</title>
        <authorList>
            <consortium name="DOE Joint Genome Institute"/>
            <consortium name="Mycorrhizal Genomics Consortium"/>
            <person name="Kohler A."/>
            <person name="Kuo A."/>
            <person name="Nagy L.G."/>
            <person name="Floudas D."/>
            <person name="Copeland A."/>
            <person name="Barry K.W."/>
            <person name="Cichocki N."/>
            <person name="Veneault-Fourrey C."/>
            <person name="LaButti K."/>
            <person name="Lindquist E.A."/>
            <person name="Lipzen A."/>
            <person name="Lundell T."/>
            <person name="Morin E."/>
            <person name="Murat C."/>
            <person name="Riley R."/>
            <person name="Ohm R."/>
            <person name="Sun H."/>
            <person name="Tunlid A."/>
            <person name="Henrissat B."/>
            <person name="Grigoriev I.V."/>
            <person name="Hibbett D.S."/>
            <person name="Martin F."/>
        </authorList>
    </citation>
    <scope>NUCLEOTIDE SEQUENCE [LARGE SCALE GENOMIC DNA]</scope>
    <source>
        <strain evidence="1 2">FD-317 M1</strain>
    </source>
</reference>
<name>A0A0D0C5K4_9AGAR</name>